<dbReference type="EMBL" id="QXQA01000018">
    <property type="protein sequence ID" value="RIX49380.1"/>
    <property type="molecule type" value="Genomic_DNA"/>
</dbReference>
<dbReference type="RefSeq" id="WP_119602422.1">
    <property type="nucleotide sequence ID" value="NZ_QXQA01000018.1"/>
</dbReference>
<accession>A0A3A1UMN0</accession>
<dbReference type="PANTHER" id="PTHR13799">
    <property type="entry name" value="NGG1 INTERACTING FACTOR 3"/>
    <property type="match status" value="1"/>
</dbReference>
<feature type="binding site" evidence="4">
    <location>
        <position position="233"/>
    </location>
    <ligand>
        <name>a divalent metal cation</name>
        <dbReference type="ChEBI" id="CHEBI:60240"/>
        <label>1</label>
    </ligand>
</feature>
<keyword evidence="3 4" id="KW-0479">Metal-binding</keyword>
<comment type="caution">
    <text evidence="5">The sequence shown here is derived from an EMBL/GenBank/DDBJ whole genome shotgun (WGS) entry which is preliminary data.</text>
</comment>
<dbReference type="InterPro" id="IPR036069">
    <property type="entry name" value="DUF34/NIF3_sf"/>
</dbReference>
<dbReference type="OrthoDB" id="1116574at2"/>
<feature type="binding site" evidence="4">
    <location>
        <position position="64"/>
    </location>
    <ligand>
        <name>a divalent metal cation</name>
        <dbReference type="ChEBI" id="CHEBI:60240"/>
        <label>2</label>
    </ligand>
</feature>
<dbReference type="Proteomes" id="UP000266482">
    <property type="component" value="Unassembled WGS sequence"/>
</dbReference>
<evidence type="ECO:0000256" key="1">
    <source>
        <dbReference type="ARBA" id="ARBA00006964"/>
    </source>
</evidence>
<reference evidence="5 6" key="1">
    <citation type="submission" date="2018-09" db="EMBL/GenBank/DDBJ databases">
        <title>Paenibacillus aracenensis nov. sp. isolated from a cave in southern Spain.</title>
        <authorList>
            <person name="Jurado V."/>
            <person name="Gutierrez-Patricio S."/>
            <person name="Gonzalez-Pimentel J.L."/>
            <person name="Miller A.Z."/>
            <person name="Laiz L."/>
            <person name="Saiz-Jimenez C."/>
        </authorList>
    </citation>
    <scope>NUCLEOTIDE SEQUENCE [LARGE SCALE GENOMIC DNA]</scope>
    <source>
        <strain evidence="5 6">DSM 22867</strain>
    </source>
</reference>
<sequence length="265" mass="29222">MSRTVQEVIEKLIEPAGLRLESTVDTLKSGRLDAQVGKAAVAFTATYTVIRQAVEAGADLLVTHEPTYFNHLDDSSWFSEDPVYAKKRKLIEESGIAIFRLHDYIHRYRPDGILIGMLRKLEWESFADADNPKLLSLPDEESHTVGTVVQHLKSKLQLDSVQVAGNPEMPVKRLALLPGAPGGRAQMQAIGRNGVDLLIAGETSEWETNEYVRDAIDMGMAKALILTGHQKSEEAGMTTVMEVLRAAFPDLPVQFIDSPAAVTRM</sequence>
<keyword evidence="6" id="KW-1185">Reference proteome</keyword>
<evidence type="ECO:0000256" key="3">
    <source>
        <dbReference type="ARBA" id="ARBA00022723"/>
    </source>
</evidence>
<proteinExistence type="inferred from homology"/>
<evidence type="ECO:0000256" key="2">
    <source>
        <dbReference type="ARBA" id="ARBA00022112"/>
    </source>
</evidence>
<dbReference type="GO" id="GO:0046872">
    <property type="term" value="F:metal ion binding"/>
    <property type="evidence" value="ECO:0007669"/>
    <property type="project" value="UniProtKB-KW"/>
</dbReference>
<dbReference type="Gene3D" id="3.40.1390.30">
    <property type="entry name" value="NIF3 (NGG1p interacting factor 3)-like"/>
    <property type="match status" value="2"/>
</dbReference>
<dbReference type="SUPFAM" id="SSF102705">
    <property type="entry name" value="NIF3 (NGG1p interacting factor 3)-like"/>
    <property type="match status" value="1"/>
</dbReference>
<dbReference type="Pfam" id="PF01784">
    <property type="entry name" value="DUF34_NIF3"/>
    <property type="match status" value="1"/>
</dbReference>
<dbReference type="AlphaFoldDB" id="A0A3A1UMN0"/>
<dbReference type="PANTHER" id="PTHR13799:SF14">
    <property type="entry name" value="GTP CYCLOHYDROLASE 1 TYPE 2 HOMOLOG"/>
    <property type="match status" value="1"/>
</dbReference>
<name>A0A3A1UMN0_9BACL</name>
<dbReference type="GO" id="GO:0005737">
    <property type="term" value="C:cytoplasm"/>
    <property type="evidence" value="ECO:0007669"/>
    <property type="project" value="TreeGrafter"/>
</dbReference>
<comment type="similarity">
    <text evidence="1">Belongs to the GTP cyclohydrolase I type 2/NIF3 family.</text>
</comment>
<organism evidence="5 6">
    <name type="scientific">Paenibacillus nanensis</name>
    <dbReference type="NCBI Taxonomy" id="393251"/>
    <lineage>
        <taxon>Bacteria</taxon>
        <taxon>Bacillati</taxon>
        <taxon>Bacillota</taxon>
        <taxon>Bacilli</taxon>
        <taxon>Bacillales</taxon>
        <taxon>Paenibacillaceae</taxon>
        <taxon>Paenibacillus</taxon>
    </lineage>
</organism>
<gene>
    <name evidence="5" type="ORF">D3P08_22785</name>
</gene>
<evidence type="ECO:0000313" key="5">
    <source>
        <dbReference type="EMBL" id="RIX49380.1"/>
    </source>
</evidence>
<protein>
    <recommendedName>
        <fullName evidence="2">GTP cyclohydrolase 1 type 2 homolog</fullName>
    </recommendedName>
</protein>
<evidence type="ECO:0000256" key="4">
    <source>
        <dbReference type="PIRSR" id="PIRSR602678-1"/>
    </source>
</evidence>
<dbReference type="InterPro" id="IPR002678">
    <property type="entry name" value="DUF34/NIF3"/>
</dbReference>
<evidence type="ECO:0000313" key="6">
    <source>
        <dbReference type="Proteomes" id="UP000266482"/>
    </source>
</evidence>
<feature type="binding site" evidence="4">
    <location>
        <position position="229"/>
    </location>
    <ligand>
        <name>a divalent metal cation</name>
        <dbReference type="ChEBI" id="CHEBI:60240"/>
        <label>1</label>
    </ligand>
</feature>